<dbReference type="OrthoDB" id="6434464at2759"/>
<comment type="caution">
    <text evidence="2">The sequence shown here is derived from an EMBL/GenBank/DDBJ whole genome shotgun (WGS) entry which is preliminary data.</text>
</comment>
<evidence type="ECO:0000313" key="2">
    <source>
        <dbReference type="EMBL" id="GFY56886.1"/>
    </source>
</evidence>
<dbReference type="AlphaFoldDB" id="A0A8X6XPF7"/>
<dbReference type="EMBL" id="BMAV01011191">
    <property type="protein sequence ID" value="GFY56886.1"/>
    <property type="molecule type" value="Genomic_DNA"/>
</dbReference>
<organism evidence="2 3">
    <name type="scientific">Trichonephila inaurata madagascariensis</name>
    <dbReference type="NCBI Taxonomy" id="2747483"/>
    <lineage>
        <taxon>Eukaryota</taxon>
        <taxon>Metazoa</taxon>
        <taxon>Ecdysozoa</taxon>
        <taxon>Arthropoda</taxon>
        <taxon>Chelicerata</taxon>
        <taxon>Arachnida</taxon>
        <taxon>Araneae</taxon>
        <taxon>Araneomorphae</taxon>
        <taxon>Entelegynae</taxon>
        <taxon>Araneoidea</taxon>
        <taxon>Nephilidae</taxon>
        <taxon>Trichonephila</taxon>
        <taxon>Trichonephila inaurata</taxon>
    </lineage>
</organism>
<gene>
    <name evidence="2" type="primary">AVEN_273485_1</name>
    <name evidence="2" type="ORF">TNIN_354061</name>
</gene>
<reference evidence="2" key="1">
    <citation type="submission" date="2020-08" db="EMBL/GenBank/DDBJ databases">
        <title>Multicomponent nature underlies the extraordinary mechanical properties of spider dragline silk.</title>
        <authorList>
            <person name="Kono N."/>
            <person name="Nakamura H."/>
            <person name="Mori M."/>
            <person name="Yoshida Y."/>
            <person name="Ohtoshi R."/>
            <person name="Malay A.D."/>
            <person name="Moran D.A.P."/>
            <person name="Tomita M."/>
            <person name="Numata K."/>
            <person name="Arakawa K."/>
        </authorList>
    </citation>
    <scope>NUCLEOTIDE SEQUENCE</scope>
</reference>
<name>A0A8X6XPF7_9ARAC</name>
<evidence type="ECO:0000313" key="3">
    <source>
        <dbReference type="Proteomes" id="UP000886998"/>
    </source>
</evidence>
<feature type="compositionally biased region" description="Polar residues" evidence="1">
    <location>
        <begin position="146"/>
        <end position="159"/>
    </location>
</feature>
<proteinExistence type="predicted"/>
<protein>
    <recommendedName>
        <fullName evidence="4">Reverse transcriptase</fullName>
    </recommendedName>
</protein>
<evidence type="ECO:0008006" key="4">
    <source>
        <dbReference type="Google" id="ProtNLM"/>
    </source>
</evidence>
<accession>A0A8X6XPF7</accession>
<dbReference type="Proteomes" id="UP000886998">
    <property type="component" value="Unassembled WGS sequence"/>
</dbReference>
<keyword evidence="3" id="KW-1185">Reference proteome</keyword>
<evidence type="ECO:0000256" key="1">
    <source>
        <dbReference type="SAM" id="MobiDB-lite"/>
    </source>
</evidence>
<feature type="region of interest" description="Disordered" evidence="1">
    <location>
        <begin position="140"/>
        <end position="159"/>
    </location>
</feature>
<sequence length="159" mass="18216">MDCVAMSPASSHFLGDGRYTRFADWRFIHKARLNLVPLNANKTWTPPERRLCRRCGKWPETLPHVLNHCFSYSSAWQKRHNDIVARVKAAVAFKGKILSENQVVNDNLRPDLVAEIDGNIVIIDVTIPFENRRNAFAEARRRKPENISQPLTSSNNPQP</sequence>